<dbReference type="PANTHER" id="PTHR11895:SF173">
    <property type="entry name" value="GLUTAMYL-TRNA AMIDOTRANSFERASE SUBUNIT A"/>
    <property type="match status" value="1"/>
</dbReference>
<dbReference type="RefSeq" id="WP_317974938.1">
    <property type="nucleotide sequence ID" value="NZ_BTFW01000001.1"/>
</dbReference>
<organism evidence="2 3">
    <name type="scientific">Novosphingobium pituita</name>
    <dbReference type="NCBI Taxonomy" id="3056842"/>
    <lineage>
        <taxon>Bacteria</taxon>
        <taxon>Pseudomonadati</taxon>
        <taxon>Pseudomonadota</taxon>
        <taxon>Alphaproteobacteria</taxon>
        <taxon>Sphingomonadales</taxon>
        <taxon>Sphingomonadaceae</taxon>
        <taxon>Novosphingobium</taxon>
    </lineage>
</organism>
<dbReference type="Pfam" id="PF01425">
    <property type="entry name" value="Amidase"/>
    <property type="match status" value="1"/>
</dbReference>
<reference evidence="2 3" key="1">
    <citation type="submission" date="2023-06" db="EMBL/GenBank/DDBJ databases">
        <title>Draft genome sequence of Novosphingobium sp. strain IK01.</title>
        <authorList>
            <person name="Hatamoto M."/>
            <person name="Ikarashi T."/>
            <person name="Yamaguchi T."/>
        </authorList>
    </citation>
    <scope>NUCLEOTIDE SEQUENCE [LARGE SCALE GENOMIC DNA]</scope>
    <source>
        <strain evidence="2 3">IK01</strain>
    </source>
</reference>
<dbReference type="NCBIfam" id="NF005450">
    <property type="entry name" value="PRK07042.1"/>
    <property type="match status" value="1"/>
</dbReference>
<keyword evidence="3" id="KW-1185">Reference proteome</keyword>
<gene>
    <name evidence="2" type="ORF">NUTIK01_20070</name>
</gene>
<proteinExistence type="predicted"/>
<name>A0ABQ6P837_9SPHN</name>
<accession>A0ABQ6P837</accession>
<evidence type="ECO:0000259" key="1">
    <source>
        <dbReference type="Pfam" id="PF01425"/>
    </source>
</evidence>
<protein>
    <submittedName>
        <fullName evidence="2">Amidase</fullName>
    </submittedName>
</protein>
<dbReference type="Proteomes" id="UP001187221">
    <property type="component" value="Unassembled WGS sequence"/>
</dbReference>
<dbReference type="Gene3D" id="3.90.1300.10">
    <property type="entry name" value="Amidase signature (AS) domain"/>
    <property type="match status" value="1"/>
</dbReference>
<dbReference type="EMBL" id="BTFW01000001">
    <property type="protein sequence ID" value="GMM61230.1"/>
    <property type="molecule type" value="Genomic_DNA"/>
</dbReference>
<dbReference type="InterPro" id="IPR023631">
    <property type="entry name" value="Amidase_dom"/>
</dbReference>
<dbReference type="InterPro" id="IPR036928">
    <property type="entry name" value="AS_sf"/>
</dbReference>
<dbReference type="PANTHER" id="PTHR11895">
    <property type="entry name" value="TRANSAMIDASE"/>
    <property type="match status" value="1"/>
</dbReference>
<evidence type="ECO:0000313" key="2">
    <source>
        <dbReference type="EMBL" id="GMM61230.1"/>
    </source>
</evidence>
<evidence type="ECO:0000313" key="3">
    <source>
        <dbReference type="Proteomes" id="UP001187221"/>
    </source>
</evidence>
<dbReference type="SUPFAM" id="SSF75304">
    <property type="entry name" value="Amidase signature (AS) enzymes"/>
    <property type="match status" value="1"/>
</dbReference>
<dbReference type="InterPro" id="IPR000120">
    <property type="entry name" value="Amidase"/>
</dbReference>
<sequence>MREELADLSGAELSRAFATRALSPVEVMADVLARVERLEPVLCATWALDAQAAMEGARASERRWHAGTARSPLDGIPVTLKELIATQGCPKPVGTAATELVPQTADAPPAARLNEAGCIAFAKTTVPDYGMLSSGLSSFHKLARNPWDITRNPGGSSAGAGAAAAAGYGPFHVGTDIGGSVRLPAGWCGIFALKPSNGRIPIDPPYIGRVAGPMTRTVSDAAMMMTALSGPDPRDFMDLPPEMLPWMDLDADVKGLRIGLMLDAGCGAAPEPDVVAAIEEAARLFEAGGAHVEPVAPFMTPAMLDGLDRFWRTRFWAETKDLPPERYEKILPYIRAWVEPAAGYTGLDVYTGFDQIMQMRERGRAYQSCDLLLSPVAPMPAFAADLPSPTNDPARPFDHIGFTVPFNMTEQPASSINCGYSAEGLPIGLQIVGRRFADMDVLRASRWYEQARGPQRPWPLSLEQGVQG</sequence>
<feature type="domain" description="Amidase" evidence="1">
    <location>
        <begin position="27"/>
        <end position="442"/>
    </location>
</feature>
<comment type="caution">
    <text evidence="2">The sequence shown here is derived from an EMBL/GenBank/DDBJ whole genome shotgun (WGS) entry which is preliminary data.</text>
</comment>